<dbReference type="EMBL" id="AP031573">
    <property type="protein sequence ID" value="BFM41653.1"/>
    <property type="molecule type" value="Genomic_DNA"/>
</dbReference>
<dbReference type="AlphaFoldDB" id="A0AAT9GW28"/>
<sequence length="171" mass="18483">MADITENQVREFIATELLSESKITAMSHRSVENKIMDFVIQEFAKVAKSKVLILDSFTTDRNYSVSTGLPVSAVIDSVIVMLMCKTAIKGFVQGDVVTAPTPYPEDGGRTYAQGIGVLYNNTSNSTIKIMVNDQLTIMGAYKSASGATADPVIFSGGETANWVIKLIVGYK</sequence>
<dbReference type="RefSeq" id="WP_369616908.1">
    <property type="nucleotide sequence ID" value="NZ_AP031573.1"/>
</dbReference>
<gene>
    <name evidence="1" type="ORF">CFS9_02940</name>
</gene>
<evidence type="ECO:0000313" key="1">
    <source>
        <dbReference type="EMBL" id="BFM41653.1"/>
    </source>
</evidence>
<reference evidence="1" key="1">
    <citation type="submission" date="2024-05" db="EMBL/GenBank/DDBJ databases">
        <title>Whole-Genome Sequence of CFS9, a Potential Fish Probiotic Isolated from the Body Surface of Silurus asotus.</title>
        <authorList>
            <person name="Kojima M."/>
            <person name="Tobioka K."/>
            <person name="Yokota K."/>
            <person name="Nakatani H."/>
            <person name="Hori K."/>
            <person name="Tamaru Y."/>
            <person name="Okazaki F."/>
        </authorList>
    </citation>
    <scope>NUCLEOTIDE SEQUENCE</scope>
    <source>
        <strain evidence="1">CFS9</strain>
    </source>
</reference>
<protein>
    <submittedName>
        <fullName evidence="1">Uncharacterized protein</fullName>
    </submittedName>
</protein>
<organism evidence="1">
    <name type="scientific">Flavobacterium sp. CFS9</name>
    <dbReference type="NCBI Taxonomy" id="3143118"/>
    <lineage>
        <taxon>Bacteria</taxon>
        <taxon>Pseudomonadati</taxon>
        <taxon>Bacteroidota</taxon>
        <taxon>Flavobacteriia</taxon>
        <taxon>Flavobacteriales</taxon>
        <taxon>Flavobacteriaceae</taxon>
        <taxon>Flavobacterium</taxon>
    </lineage>
</organism>
<proteinExistence type="predicted"/>
<name>A0AAT9GW28_9FLAO</name>
<accession>A0AAT9GW28</accession>